<dbReference type="EMBL" id="CP002850">
    <property type="protein sequence ID" value="AEH62023.1"/>
    <property type="molecule type" value="Genomic_DNA"/>
</dbReference>
<dbReference type="Proteomes" id="UP000001494">
    <property type="component" value="Chromosome"/>
</dbReference>
<evidence type="ECO:0000313" key="1">
    <source>
        <dbReference type="EMBL" id="AEH62023.1"/>
    </source>
</evidence>
<evidence type="ECO:0000313" key="2">
    <source>
        <dbReference type="Proteomes" id="UP000001494"/>
    </source>
</evidence>
<accession>A0A0H3FW32</accession>
<sequence length="31" mass="3769">MGRSNYNTPKNQEQDKLLRLFYISYRDLASF</sequence>
<dbReference type="AlphaFoldDB" id="A0A0H3FW32"/>
<gene>
    <name evidence="1" type="ordered locus">Zmob_0170</name>
</gene>
<dbReference type="HOGENOM" id="CLU_3399269_0_0_5"/>
<organism evidence="1 2">
    <name type="scientific">Zymomonas mobilis subsp. mobilis (strain ATCC 10988 / DSM 424 / LMG 404 / NCIMB 8938 / NRRL B-806 / ZM1)</name>
    <dbReference type="NCBI Taxonomy" id="555217"/>
    <lineage>
        <taxon>Bacteria</taxon>
        <taxon>Pseudomonadati</taxon>
        <taxon>Pseudomonadota</taxon>
        <taxon>Alphaproteobacteria</taxon>
        <taxon>Sphingomonadales</taxon>
        <taxon>Zymomonadaceae</taxon>
        <taxon>Zymomonas</taxon>
    </lineage>
</organism>
<proteinExistence type="predicted"/>
<protein>
    <submittedName>
        <fullName evidence="1">Uncharacterized protein</fullName>
    </submittedName>
</protein>
<name>A0A0H3FW32_ZYMMA</name>
<reference evidence="1 2" key="1">
    <citation type="journal article" date="2011" name="J. Bacteriol.">
        <title>Genome sequence of the ethanol-producing Zymomonas mobilis subsp. mobilis lectotype strain ATCC 10988.</title>
        <authorList>
            <person name="Pappas K.M."/>
            <person name="Kouvelis V.N."/>
            <person name="Saunders E."/>
            <person name="Brettin T.S."/>
            <person name="Bruce D."/>
            <person name="Detter C."/>
            <person name="Balakireva M."/>
            <person name="Han C.S."/>
            <person name="Savvakis G."/>
            <person name="Kyrpides N.C."/>
            <person name="Typas M.A."/>
        </authorList>
    </citation>
    <scope>NUCLEOTIDE SEQUENCE [LARGE SCALE GENOMIC DNA]</scope>
    <source>
        <strain evidence="2">ATCC 10988 / DSM 424 / CCUG 17860 / LMG 404 / NCIMB 8938 / NRRL B-806 / ZM1</strain>
    </source>
</reference>
<dbReference type="KEGG" id="zmm:Zmob_0170"/>